<reference evidence="2" key="1">
    <citation type="submission" date="2020-06" db="EMBL/GenBank/DDBJ databases">
        <title>Stable isotope informed genome-resolved metagenomics uncovers potential trophic interactions in rhizosphere soil.</title>
        <authorList>
            <person name="Starr E.P."/>
            <person name="Shi S."/>
            <person name="Blazewicz S.J."/>
            <person name="Koch B.J."/>
            <person name="Probst A.J."/>
            <person name="Hungate B.A."/>
            <person name="Pett-Ridge J."/>
            <person name="Firestone M.K."/>
            <person name="Banfield J.F."/>
        </authorList>
    </citation>
    <scope>NUCLEOTIDE SEQUENCE</scope>
    <source>
        <strain evidence="2">YM_69_17</strain>
    </source>
</reference>
<protein>
    <submittedName>
        <fullName evidence="2">Uncharacterized protein</fullName>
    </submittedName>
</protein>
<accession>A0A952FT84</accession>
<sequence>MGLSVPKLLIIGAVVVLLFLPLLLRQARSIPMLLEQARAAFAGEDED</sequence>
<dbReference type="EMBL" id="JAEKLZ010000462">
    <property type="protein sequence ID" value="MBW8728875.1"/>
    <property type="molecule type" value="Genomic_DNA"/>
</dbReference>
<feature type="non-terminal residue" evidence="2">
    <location>
        <position position="47"/>
    </location>
</feature>
<gene>
    <name evidence="2" type="ORF">JF625_27470</name>
</gene>
<evidence type="ECO:0000313" key="3">
    <source>
        <dbReference type="Proteomes" id="UP000700706"/>
    </source>
</evidence>
<keyword evidence="1" id="KW-0812">Transmembrane</keyword>
<dbReference type="Proteomes" id="UP000700706">
    <property type="component" value="Unassembled WGS sequence"/>
</dbReference>
<keyword evidence="1" id="KW-1133">Transmembrane helix</keyword>
<feature type="transmembrane region" description="Helical" evidence="1">
    <location>
        <begin position="6"/>
        <end position="24"/>
    </location>
</feature>
<organism evidence="2 3">
    <name type="scientific">Inquilinus limosus</name>
    <dbReference type="NCBI Taxonomy" id="171674"/>
    <lineage>
        <taxon>Bacteria</taxon>
        <taxon>Pseudomonadati</taxon>
        <taxon>Pseudomonadota</taxon>
        <taxon>Alphaproteobacteria</taxon>
        <taxon>Rhodospirillales</taxon>
        <taxon>Rhodospirillaceae</taxon>
        <taxon>Inquilinus</taxon>
    </lineage>
</organism>
<evidence type="ECO:0000256" key="1">
    <source>
        <dbReference type="SAM" id="Phobius"/>
    </source>
</evidence>
<dbReference type="AlphaFoldDB" id="A0A952FT84"/>
<keyword evidence="1" id="KW-0472">Membrane</keyword>
<evidence type="ECO:0000313" key="2">
    <source>
        <dbReference type="EMBL" id="MBW8728875.1"/>
    </source>
</evidence>
<proteinExistence type="predicted"/>
<comment type="caution">
    <text evidence="2">The sequence shown here is derived from an EMBL/GenBank/DDBJ whole genome shotgun (WGS) entry which is preliminary data.</text>
</comment>
<name>A0A952FT84_9PROT</name>